<dbReference type="InterPro" id="IPR016208">
    <property type="entry name" value="Ald_Oxase/xanthine_DH-like"/>
</dbReference>
<dbReference type="Pfam" id="PF00111">
    <property type="entry name" value="Fer2"/>
    <property type="match status" value="1"/>
</dbReference>
<dbReference type="SUPFAM" id="SSF47741">
    <property type="entry name" value="CO dehydrogenase ISP C-domain like"/>
    <property type="match status" value="1"/>
</dbReference>
<dbReference type="Gene3D" id="3.10.20.30">
    <property type="match status" value="1"/>
</dbReference>
<dbReference type="Pfam" id="PF03450">
    <property type="entry name" value="CO_deh_flav_C"/>
    <property type="match status" value="1"/>
</dbReference>
<name>A0A7G9RIF6_9BURK</name>
<dbReference type="GO" id="GO:0071949">
    <property type="term" value="F:FAD binding"/>
    <property type="evidence" value="ECO:0007669"/>
    <property type="project" value="InterPro"/>
</dbReference>
<dbReference type="PIRSF" id="PIRSF036557">
    <property type="entry name" value="XdhA_RC"/>
    <property type="match status" value="1"/>
</dbReference>
<proteinExistence type="predicted"/>
<dbReference type="InterPro" id="IPR036010">
    <property type="entry name" value="2Fe-2S_ferredoxin-like_sf"/>
</dbReference>
<keyword evidence="3" id="KW-0274">FAD</keyword>
<evidence type="ECO:0000256" key="1">
    <source>
        <dbReference type="ARBA" id="ARBA00022630"/>
    </source>
</evidence>
<dbReference type="SMART" id="SM01092">
    <property type="entry name" value="CO_deh_flav_C"/>
    <property type="match status" value="1"/>
</dbReference>
<dbReference type="InterPro" id="IPR001041">
    <property type="entry name" value="2Fe-2S_ferredoxin-type"/>
</dbReference>
<evidence type="ECO:0000313" key="8">
    <source>
        <dbReference type="EMBL" id="QNN55381.1"/>
    </source>
</evidence>
<keyword evidence="9" id="KW-1185">Reference proteome</keyword>
<dbReference type="InterPro" id="IPR006058">
    <property type="entry name" value="2Fe2S_fd_BS"/>
</dbReference>
<dbReference type="SUPFAM" id="SSF55447">
    <property type="entry name" value="CO dehydrogenase flavoprotein C-terminal domain-like"/>
    <property type="match status" value="1"/>
</dbReference>
<dbReference type="Pfam" id="PF01799">
    <property type="entry name" value="Fer2_2"/>
    <property type="match status" value="1"/>
</dbReference>
<dbReference type="InterPro" id="IPR036884">
    <property type="entry name" value="2Fe-2S-bd_dom_sf"/>
</dbReference>
<dbReference type="SUPFAM" id="SSF54292">
    <property type="entry name" value="2Fe-2S ferredoxin-like"/>
    <property type="match status" value="1"/>
</dbReference>
<dbReference type="Gene3D" id="3.30.390.50">
    <property type="entry name" value="CO dehydrogenase flavoprotein, C-terminal domain"/>
    <property type="match status" value="1"/>
</dbReference>
<dbReference type="InterPro" id="IPR002888">
    <property type="entry name" value="2Fe-2S-bd"/>
</dbReference>
<dbReference type="InterPro" id="IPR014307">
    <property type="entry name" value="Xanthine_DH_ssu"/>
</dbReference>
<dbReference type="PROSITE" id="PS00197">
    <property type="entry name" value="2FE2S_FER_1"/>
    <property type="match status" value="1"/>
</dbReference>
<keyword evidence="1" id="KW-0285">Flavoprotein</keyword>
<dbReference type="Gene3D" id="3.30.43.10">
    <property type="entry name" value="Uridine Diphospho-n-acetylenolpyruvylglucosamine Reductase, domain 2"/>
    <property type="match status" value="1"/>
</dbReference>
<dbReference type="GO" id="GO:0051537">
    <property type="term" value="F:2 iron, 2 sulfur cluster binding"/>
    <property type="evidence" value="ECO:0007669"/>
    <property type="project" value="InterPro"/>
</dbReference>
<feature type="domain" description="2Fe-2S ferredoxin-type" evidence="6">
    <location>
        <begin position="12"/>
        <end position="104"/>
    </location>
</feature>
<evidence type="ECO:0000256" key="2">
    <source>
        <dbReference type="ARBA" id="ARBA00022723"/>
    </source>
</evidence>
<evidence type="ECO:0000313" key="9">
    <source>
        <dbReference type="Proteomes" id="UP000515811"/>
    </source>
</evidence>
<evidence type="ECO:0000259" key="6">
    <source>
        <dbReference type="PROSITE" id="PS51085"/>
    </source>
</evidence>
<protein>
    <submittedName>
        <fullName evidence="8">Xanthine dehydrogenase small subunit</fullName>
        <ecNumber evidence="8">1.17.1.4</ecNumber>
    </submittedName>
</protein>
<dbReference type="GO" id="GO:0004854">
    <property type="term" value="F:xanthine dehydrogenase activity"/>
    <property type="evidence" value="ECO:0007669"/>
    <property type="project" value="UniProtKB-EC"/>
</dbReference>
<dbReference type="AlphaFoldDB" id="A0A7G9RIF6"/>
<dbReference type="InterPro" id="IPR012675">
    <property type="entry name" value="Beta-grasp_dom_sf"/>
</dbReference>
<sequence length="551" mass="59397">MNTPSPLQPTTQPIRFYHRGEVVEVSGVHPTRTVLDWLREDAHCTGTKEGCNEGDCGACTVVIGELAGDGVSDAIDGLTLQTVNACIQFLPTLDGKALFTVEDLKNQQVHTACSGADKASCDSHPHSRAKSKTIPLHPLQQAMVECHASQCGFCTPGFAMSLWSVYEQHQAAGSRPSRQQLADELSGNLCRCTGYRPILDAGQRMFDLPAARLDAAPVVHALQGLREAQTASLNYAATAAEARDRFYSPRTLDELAALRDAKPAARVLAGSTDVGLWVNKQFRDLGEIIYIGNVDELKAVETRGDQLYIGAGASLESAWKALATRAPSLTDVWLRFASRPIRNAGTMGGNVANGSPIGDSPPVLMALDAQIELRRGERVRSMPLSAFYIDYMKNHLEPGEFVQGLSLPLSALSAPGLHLRAYKISKRFDCDISALCAGMAVELEGDTVRAVRLAYGGMAATVKRAANAEAALVGQRWDQQAVKNAQAALAQDFKPMSDMRASAAYRLKVARNLLQRLWLETRVDGSLSAEQSSVWSSMPHDVLPSAEASAI</sequence>
<keyword evidence="5" id="KW-0408">Iron</keyword>
<dbReference type="PANTHER" id="PTHR45444:SF3">
    <property type="entry name" value="XANTHINE DEHYDROGENASE"/>
    <property type="match status" value="1"/>
</dbReference>
<dbReference type="InterPro" id="IPR016167">
    <property type="entry name" value="FAD-bd_PCMH_sub1"/>
</dbReference>
<reference evidence="8 9" key="1">
    <citation type="submission" date="2020-08" db="EMBL/GenBank/DDBJ databases">
        <title>Genome sequence of Diaphorobacter ruginosibacter DSM 27467T.</title>
        <authorList>
            <person name="Hyun D.-W."/>
            <person name="Bae J.-W."/>
        </authorList>
    </citation>
    <scope>NUCLEOTIDE SEQUENCE [LARGE SCALE GENOMIC DNA]</scope>
    <source>
        <strain evidence="8 9">DSM 27467</strain>
    </source>
</reference>
<dbReference type="Pfam" id="PF00941">
    <property type="entry name" value="FAD_binding_5"/>
    <property type="match status" value="1"/>
</dbReference>
<dbReference type="InterPro" id="IPR012175">
    <property type="entry name" value="Xanth_DH_ssu_bac"/>
</dbReference>
<dbReference type="EMBL" id="CP060714">
    <property type="protein sequence ID" value="QNN55381.1"/>
    <property type="molecule type" value="Genomic_DNA"/>
</dbReference>
<dbReference type="KEGG" id="drg:H9K76_11875"/>
<keyword evidence="2" id="KW-0479">Metal-binding</keyword>
<dbReference type="SUPFAM" id="SSF56176">
    <property type="entry name" value="FAD-binding/transporter-associated domain-like"/>
    <property type="match status" value="1"/>
</dbReference>
<dbReference type="Gene3D" id="1.10.150.120">
    <property type="entry name" value="[2Fe-2S]-binding domain"/>
    <property type="match status" value="1"/>
</dbReference>
<dbReference type="PANTHER" id="PTHR45444">
    <property type="entry name" value="XANTHINE DEHYDROGENASE"/>
    <property type="match status" value="1"/>
</dbReference>
<dbReference type="InterPro" id="IPR036683">
    <property type="entry name" value="CO_DH_flav_C_dom_sf"/>
</dbReference>
<evidence type="ECO:0000256" key="5">
    <source>
        <dbReference type="ARBA" id="ARBA00023004"/>
    </source>
</evidence>
<accession>A0A7G9RIF6</accession>
<dbReference type="PROSITE" id="PS51387">
    <property type="entry name" value="FAD_PCMH"/>
    <property type="match status" value="1"/>
</dbReference>
<feature type="domain" description="FAD-binding PCMH-type" evidence="7">
    <location>
        <begin position="239"/>
        <end position="412"/>
    </location>
</feature>
<dbReference type="EC" id="1.17.1.4" evidence="8"/>
<dbReference type="InterPro" id="IPR002346">
    <property type="entry name" value="Mopterin_DH_FAD-bd"/>
</dbReference>
<dbReference type="Gene3D" id="3.30.465.10">
    <property type="match status" value="1"/>
</dbReference>
<dbReference type="Proteomes" id="UP000515811">
    <property type="component" value="Chromosome"/>
</dbReference>
<dbReference type="InterPro" id="IPR016169">
    <property type="entry name" value="FAD-bd_PCMH_sub2"/>
</dbReference>
<dbReference type="InterPro" id="IPR005107">
    <property type="entry name" value="CO_DH_flav_C"/>
</dbReference>
<dbReference type="RefSeq" id="WP_187595654.1">
    <property type="nucleotide sequence ID" value="NZ_CP060714.1"/>
</dbReference>
<organism evidence="8 9">
    <name type="scientific">Diaphorobacter ruginosibacter</name>
    <dbReference type="NCBI Taxonomy" id="1715720"/>
    <lineage>
        <taxon>Bacteria</taxon>
        <taxon>Pseudomonadati</taxon>
        <taxon>Pseudomonadota</taxon>
        <taxon>Betaproteobacteria</taxon>
        <taxon>Burkholderiales</taxon>
        <taxon>Comamonadaceae</taxon>
        <taxon>Diaphorobacter</taxon>
    </lineage>
</organism>
<evidence type="ECO:0000259" key="7">
    <source>
        <dbReference type="PROSITE" id="PS51387"/>
    </source>
</evidence>
<dbReference type="NCBIfam" id="TIGR02963">
    <property type="entry name" value="xanthine_xdhA"/>
    <property type="match status" value="1"/>
</dbReference>
<dbReference type="PROSITE" id="PS51085">
    <property type="entry name" value="2FE2S_FER_2"/>
    <property type="match status" value="1"/>
</dbReference>
<dbReference type="CDD" id="cd00207">
    <property type="entry name" value="fer2"/>
    <property type="match status" value="1"/>
</dbReference>
<dbReference type="GO" id="GO:0005506">
    <property type="term" value="F:iron ion binding"/>
    <property type="evidence" value="ECO:0007669"/>
    <property type="project" value="InterPro"/>
</dbReference>
<evidence type="ECO:0000256" key="3">
    <source>
        <dbReference type="ARBA" id="ARBA00022827"/>
    </source>
</evidence>
<dbReference type="InterPro" id="IPR036318">
    <property type="entry name" value="FAD-bd_PCMH-like_sf"/>
</dbReference>
<gene>
    <name evidence="8" type="primary">xdhA</name>
    <name evidence="8" type="ORF">H9K76_11875</name>
</gene>
<keyword evidence="4 8" id="KW-0560">Oxidoreductase</keyword>
<evidence type="ECO:0000256" key="4">
    <source>
        <dbReference type="ARBA" id="ARBA00023002"/>
    </source>
</evidence>
<dbReference type="InterPro" id="IPR016166">
    <property type="entry name" value="FAD-bd_PCMH"/>
</dbReference>